<proteinExistence type="predicted"/>
<dbReference type="EnsemblPlants" id="OMERI01G34230.1">
    <property type="protein sequence ID" value="OMERI01G34230.1"/>
    <property type="gene ID" value="OMERI01G34230"/>
</dbReference>
<protein>
    <submittedName>
        <fullName evidence="2">Uncharacterized protein</fullName>
    </submittedName>
</protein>
<dbReference type="Gramene" id="OMERI01G34230.1">
    <property type="protein sequence ID" value="OMERI01G34230.1"/>
    <property type="gene ID" value="OMERI01G34230"/>
</dbReference>
<name>A0A0E0CAA4_9ORYZ</name>
<evidence type="ECO:0000313" key="2">
    <source>
        <dbReference type="EnsemblPlants" id="OMERI01G34230.1"/>
    </source>
</evidence>
<organism evidence="2">
    <name type="scientific">Oryza meridionalis</name>
    <dbReference type="NCBI Taxonomy" id="40149"/>
    <lineage>
        <taxon>Eukaryota</taxon>
        <taxon>Viridiplantae</taxon>
        <taxon>Streptophyta</taxon>
        <taxon>Embryophyta</taxon>
        <taxon>Tracheophyta</taxon>
        <taxon>Spermatophyta</taxon>
        <taxon>Magnoliopsida</taxon>
        <taxon>Liliopsida</taxon>
        <taxon>Poales</taxon>
        <taxon>Poaceae</taxon>
        <taxon>BOP clade</taxon>
        <taxon>Oryzoideae</taxon>
        <taxon>Oryzeae</taxon>
        <taxon>Oryzinae</taxon>
        <taxon>Oryza</taxon>
    </lineage>
</organism>
<feature type="region of interest" description="Disordered" evidence="1">
    <location>
        <begin position="71"/>
        <end position="102"/>
    </location>
</feature>
<accession>A0A0E0CAA4</accession>
<dbReference type="HOGENOM" id="CLU_1449827_0_0_1"/>
<dbReference type="AlphaFoldDB" id="A0A0E0CAA4"/>
<evidence type="ECO:0000313" key="3">
    <source>
        <dbReference type="Proteomes" id="UP000008021"/>
    </source>
</evidence>
<dbReference type="Proteomes" id="UP000008021">
    <property type="component" value="Chromosome 1"/>
</dbReference>
<reference evidence="2" key="2">
    <citation type="submission" date="2018-05" db="EMBL/GenBank/DDBJ databases">
        <title>OmerRS3 (Oryza meridionalis Reference Sequence Version 3).</title>
        <authorList>
            <person name="Zhang J."/>
            <person name="Kudrna D."/>
            <person name="Lee S."/>
            <person name="Talag J."/>
            <person name="Welchert J."/>
            <person name="Wing R.A."/>
        </authorList>
    </citation>
    <scope>NUCLEOTIDE SEQUENCE [LARGE SCALE GENOMIC DNA]</scope>
    <source>
        <strain evidence="2">cv. OR44</strain>
    </source>
</reference>
<keyword evidence="3" id="KW-1185">Reference proteome</keyword>
<evidence type="ECO:0000256" key="1">
    <source>
        <dbReference type="SAM" id="MobiDB-lite"/>
    </source>
</evidence>
<sequence>MHMHGWEEVADFNYCCNPDIYGWSMLSAGSQRKGYPGRRLRRNEGRGGGLPTAAAATAAQGEATLGVAHGTARRHQGRQRGGTRAATQWHESGSAVEREEGRRMEMEWGKMERGWGIYREEGEKERERGSGLMATRRRRTGLGTTVTRVRRRDGGVGLGAAMHRDGRRDSERGGCLWYLGGGFATAL</sequence>
<feature type="region of interest" description="Disordered" evidence="1">
    <location>
        <begin position="32"/>
        <end position="52"/>
    </location>
</feature>
<reference evidence="2" key="1">
    <citation type="submission" date="2015-04" db="UniProtKB">
        <authorList>
            <consortium name="EnsemblPlants"/>
        </authorList>
    </citation>
    <scope>IDENTIFICATION</scope>
</reference>